<reference evidence="1 2" key="1">
    <citation type="submission" date="2024-10" db="EMBL/GenBank/DDBJ databases">
        <authorList>
            <person name="Cho J.-C."/>
        </authorList>
    </citation>
    <scope>NUCLEOTIDE SEQUENCE [LARGE SCALE GENOMIC DNA]</scope>
    <source>
        <strain evidence="1 2">KCTC29696</strain>
    </source>
</reference>
<evidence type="ECO:0000313" key="1">
    <source>
        <dbReference type="EMBL" id="MFH0247683.1"/>
    </source>
</evidence>
<sequence>MTKLPNDDQLLAHYRRNLTDKQIAAMYGCTVQAVNLRLNRLGIERKPHSNTATALLEQAWPTAVYRRSRFTHFSRARRLWVFIRRNLGDPALSARQLHESLAFEHHIREHYVVLDLDLTQSNPWVFRPRLHLDEDLVIRWPEDRPKPSLRELEALRLPAAPWE</sequence>
<dbReference type="Proteomes" id="UP001607069">
    <property type="component" value="Unassembled WGS sequence"/>
</dbReference>
<name>A0ABW7HPB0_9ACTN</name>
<keyword evidence="2" id="KW-1185">Reference proteome</keyword>
<gene>
    <name evidence="1" type="ORF">ACG5V6_05600</name>
</gene>
<organism evidence="1 2">
    <name type="scientific">Streptomyces chitinivorans</name>
    <dbReference type="NCBI Taxonomy" id="1257027"/>
    <lineage>
        <taxon>Bacteria</taxon>
        <taxon>Bacillati</taxon>
        <taxon>Actinomycetota</taxon>
        <taxon>Actinomycetes</taxon>
        <taxon>Kitasatosporales</taxon>
        <taxon>Streptomycetaceae</taxon>
        <taxon>Streptomyces</taxon>
    </lineage>
</organism>
<protein>
    <submittedName>
        <fullName evidence="1">Uncharacterized protein</fullName>
    </submittedName>
</protein>
<proteinExistence type="predicted"/>
<evidence type="ECO:0000313" key="2">
    <source>
        <dbReference type="Proteomes" id="UP001607069"/>
    </source>
</evidence>
<accession>A0ABW7HPB0</accession>
<dbReference type="RefSeq" id="WP_279950628.1">
    <property type="nucleotide sequence ID" value="NZ_BAABEN010000003.1"/>
</dbReference>
<comment type="caution">
    <text evidence="1">The sequence shown here is derived from an EMBL/GenBank/DDBJ whole genome shotgun (WGS) entry which is preliminary data.</text>
</comment>
<dbReference type="EMBL" id="JBIHMK010000012">
    <property type="protein sequence ID" value="MFH0247683.1"/>
    <property type="molecule type" value="Genomic_DNA"/>
</dbReference>